<proteinExistence type="predicted"/>
<organism evidence="2 3">
    <name type="scientific">Strongyloides papillosus</name>
    <name type="common">Intestinal threadworm</name>
    <dbReference type="NCBI Taxonomy" id="174720"/>
    <lineage>
        <taxon>Eukaryota</taxon>
        <taxon>Metazoa</taxon>
        <taxon>Ecdysozoa</taxon>
        <taxon>Nematoda</taxon>
        <taxon>Chromadorea</taxon>
        <taxon>Rhabditida</taxon>
        <taxon>Tylenchina</taxon>
        <taxon>Panagrolaimomorpha</taxon>
        <taxon>Strongyloidoidea</taxon>
        <taxon>Strongyloididae</taxon>
        <taxon>Strongyloides</taxon>
    </lineage>
</organism>
<dbReference type="WBParaSite" id="SPAL_0000409900.1">
    <property type="protein sequence ID" value="SPAL_0000409900.1"/>
    <property type="gene ID" value="SPAL_0000409900"/>
</dbReference>
<dbReference type="GO" id="GO:0003676">
    <property type="term" value="F:nucleic acid binding"/>
    <property type="evidence" value="ECO:0007669"/>
    <property type="project" value="InterPro"/>
</dbReference>
<name>A0A0N5BDL6_STREA</name>
<accession>A0A0N5BDL6</accession>
<dbReference type="Pfam" id="PF00075">
    <property type="entry name" value="RNase_H"/>
    <property type="match status" value="1"/>
</dbReference>
<dbReference type="Proteomes" id="UP000046392">
    <property type="component" value="Unplaced"/>
</dbReference>
<dbReference type="InterPro" id="IPR036397">
    <property type="entry name" value="RNaseH_sf"/>
</dbReference>
<sequence>MIQYMRREKTLFECIRDIQFRQGEVTSENENTVSSGSEIEEISDEMKVERKSFPFLKLDSNDQIYQEIFNFKFAVASDGGCKKDKASAAILFELDGKLKTIKKKDELRTTCGPATKAQLLEVLAVKNAIELIIKNKLIEHEIAMIIDSSYAASKVAEIFSWKEKEFKKYDGSPAKHIETWKEIYNLINEHQLQLHVIKVKSHTNFLLNDLADGLANQGGC</sequence>
<dbReference type="PROSITE" id="PS50879">
    <property type="entry name" value="RNASE_H_1"/>
    <property type="match status" value="1"/>
</dbReference>
<dbReference type="AlphaFoldDB" id="A0A0N5BDL6"/>
<evidence type="ECO:0000259" key="1">
    <source>
        <dbReference type="PROSITE" id="PS50879"/>
    </source>
</evidence>
<keyword evidence="2" id="KW-1185">Reference proteome</keyword>
<dbReference type="SUPFAM" id="SSF53098">
    <property type="entry name" value="Ribonuclease H-like"/>
    <property type="match status" value="1"/>
</dbReference>
<feature type="domain" description="RNase H type-1" evidence="1">
    <location>
        <begin position="69"/>
        <end position="220"/>
    </location>
</feature>
<evidence type="ECO:0000313" key="2">
    <source>
        <dbReference type="Proteomes" id="UP000046392"/>
    </source>
</evidence>
<dbReference type="GO" id="GO:0004523">
    <property type="term" value="F:RNA-DNA hybrid ribonuclease activity"/>
    <property type="evidence" value="ECO:0007669"/>
    <property type="project" value="InterPro"/>
</dbReference>
<dbReference type="InterPro" id="IPR002156">
    <property type="entry name" value="RNaseH_domain"/>
</dbReference>
<evidence type="ECO:0000313" key="3">
    <source>
        <dbReference type="WBParaSite" id="SPAL_0000409900.1"/>
    </source>
</evidence>
<dbReference type="InterPro" id="IPR012337">
    <property type="entry name" value="RNaseH-like_sf"/>
</dbReference>
<protein>
    <submittedName>
        <fullName evidence="3">RNase H domain-containing protein</fullName>
    </submittedName>
</protein>
<reference evidence="3" key="1">
    <citation type="submission" date="2017-02" db="UniProtKB">
        <authorList>
            <consortium name="WormBaseParasite"/>
        </authorList>
    </citation>
    <scope>IDENTIFICATION</scope>
</reference>
<dbReference type="Gene3D" id="3.30.420.10">
    <property type="entry name" value="Ribonuclease H-like superfamily/Ribonuclease H"/>
    <property type="match status" value="1"/>
</dbReference>